<dbReference type="SUPFAM" id="SSF53756">
    <property type="entry name" value="UDP-Glycosyltransferase/glycogen phosphorylase"/>
    <property type="match status" value="1"/>
</dbReference>
<dbReference type="Pfam" id="PF13692">
    <property type="entry name" value="Glyco_trans_1_4"/>
    <property type="match status" value="1"/>
</dbReference>
<keyword evidence="1" id="KW-0328">Glycosyltransferase</keyword>
<comment type="caution">
    <text evidence="1">The sequence shown here is derived from an EMBL/GenBank/DDBJ whole genome shotgun (WGS) entry which is preliminary data.</text>
</comment>
<dbReference type="EMBL" id="JAVHUY010000001">
    <property type="protein sequence ID" value="MDQ7903120.1"/>
    <property type="molecule type" value="Genomic_DNA"/>
</dbReference>
<dbReference type="GO" id="GO:0016757">
    <property type="term" value="F:glycosyltransferase activity"/>
    <property type="evidence" value="ECO:0007669"/>
    <property type="project" value="UniProtKB-KW"/>
</dbReference>
<dbReference type="PANTHER" id="PTHR12526:SF600">
    <property type="entry name" value="GLYCOSYL TRANSFERASE GROUP 1"/>
    <property type="match status" value="1"/>
</dbReference>
<evidence type="ECO:0000313" key="1">
    <source>
        <dbReference type="EMBL" id="MDQ7903120.1"/>
    </source>
</evidence>
<keyword evidence="2" id="KW-1185">Reference proteome</keyword>
<protein>
    <submittedName>
        <fullName evidence="1">Glycosyltransferase</fullName>
        <ecNumber evidence="1">2.4.-.-</ecNumber>
    </submittedName>
</protein>
<dbReference type="Proteomes" id="UP001230908">
    <property type="component" value="Unassembled WGS sequence"/>
</dbReference>
<sequence>MKILFVTPWVPAPVRPRSHVFLQMLAKEHDVHFLSLVKHDAEARLADELPVGERTLVPNTRAGSMTRSLGALLTGVSLQQGYASPKALTTALRRKLDEWRPDVVHLNVFRTVHLVEECGSTPVIVDLDEFRSEYYEQLAATSSSPAWRALGRVEAARMRAREDELVAKRVPLMLSAPSLTGVERPSTYVVRSPCDFPIQRDPGPVEPVVLFVGRLSYEANVSGLLWFVRECWDGIRALVPDARLRIVGSDPPRSVQALAEAGNGIELYPNAPSVEPHYGQSAVAIAPIFRGTGVQMKLIQSLSAGVPTVTTTTVAARAGVQDRVHVRVADDGTGWVSAVSDLLSQPAQAERLAHSGREWAVANHSSAAVARQLNVAYAAAVGSAAVDV</sequence>
<dbReference type="PANTHER" id="PTHR12526">
    <property type="entry name" value="GLYCOSYLTRANSFERASE"/>
    <property type="match status" value="1"/>
</dbReference>
<gene>
    <name evidence="1" type="ORF">RB614_01125</name>
</gene>
<evidence type="ECO:0000313" key="2">
    <source>
        <dbReference type="Proteomes" id="UP001230908"/>
    </source>
</evidence>
<dbReference type="Gene3D" id="3.40.50.2000">
    <property type="entry name" value="Glycogen Phosphorylase B"/>
    <property type="match status" value="2"/>
</dbReference>
<dbReference type="EC" id="2.4.-.-" evidence="1"/>
<name>A0ABU0Z7U1_9ACTN</name>
<accession>A0ABU0Z7U1</accession>
<proteinExistence type="predicted"/>
<reference evidence="1 2" key="1">
    <citation type="submission" date="2023-08" db="EMBL/GenBank/DDBJ databases">
        <title>Phytohabitans sansha sp. nov., isolated from marine sediment.</title>
        <authorList>
            <person name="Zhao Y."/>
            <person name="Yi K."/>
        </authorList>
    </citation>
    <scope>NUCLEOTIDE SEQUENCE [LARGE SCALE GENOMIC DNA]</scope>
    <source>
        <strain evidence="1 2">ZYX-F-186</strain>
    </source>
</reference>
<keyword evidence="1" id="KW-0808">Transferase</keyword>
<organism evidence="1 2">
    <name type="scientific">Phytohabitans maris</name>
    <dbReference type="NCBI Taxonomy" id="3071409"/>
    <lineage>
        <taxon>Bacteria</taxon>
        <taxon>Bacillati</taxon>
        <taxon>Actinomycetota</taxon>
        <taxon>Actinomycetes</taxon>
        <taxon>Micromonosporales</taxon>
        <taxon>Micromonosporaceae</taxon>
    </lineage>
</organism>
<dbReference type="RefSeq" id="WP_308710391.1">
    <property type="nucleotide sequence ID" value="NZ_JAVHUY010000001.1"/>
</dbReference>